<dbReference type="GO" id="GO:0003676">
    <property type="term" value="F:nucleic acid binding"/>
    <property type="evidence" value="ECO:0007669"/>
    <property type="project" value="InterPro"/>
</dbReference>
<dbReference type="SUPFAM" id="SSF50630">
    <property type="entry name" value="Acid proteases"/>
    <property type="match status" value="1"/>
</dbReference>
<dbReference type="Pfam" id="PF00078">
    <property type="entry name" value="RVT_1"/>
    <property type="match status" value="1"/>
</dbReference>
<evidence type="ECO:0000256" key="7">
    <source>
        <dbReference type="ARBA" id="ARBA00022801"/>
    </source>
</evidence>
<comment type="caution">
    <text evidence="12">The sequence shown here is derived from an EMBL/GenBank/DDBJ whole genome shotgun (WGS) entry which is preliminary data.</text>
</comment>
<dbReference type="SUPFAM" id="SSF53098">
    <property type="entry name" value="Ribonuclease H-like"/>
    <property type="match status" value="1"/>
</dbReference>
<dbReference type="PROSITE" id="PS00141">
    <property type="entry name" value="ASP_PROTEASE"/>
    <property type="match status" value="1"/>
</dbReference>
<dbReference type="InterPro" id="IPR021109">
    <property type="entry name" value="Peptidase_aspartic_dom_sf"/>
</dbReference>
<evidence type="ECO:0000256" key="6">
    <source>
        <dbReference type="ARBA" id="ARBA00022759"/>
    </source>
</evidence>
<dbReference type="InterPro" id="IPR012337">
    <property type="entry name" value="RNaseH-like_sf"/>
</dbReference>
<dbReference type="Pfam" id="PF17917">
    <property type="entry name" value="RT_RNaseH"/>
    <property type="match status" value="1"/>
</dbReference>
<keyword evidence="13" id="KW-1185">Reference proteome</keyword>
<dbReference type="PANTHER" id="PTHR37984">
    <property type="entry name" value="PROTEIN CBG26694"/>
    <property type="match status" value="1"/>
</dbReference>
<dbReference type="InterPro" id="IPR001969">
    <property type="entry name" value="Aspartic_peptidase_AS"/>
</dbReference>
<dbReference type="FunFam" id="1.10.340.70:FF:000001">
    <property type="entry name" value="Retrovirus-related Pol polyprotein from transposon gypsy-like Protein"/>
    <property type="match status" value="1"/>
</dbReference>
<dbReference type="CDD" id="cd09274">
    <property type="entry name" value="RNase_HI_RT_Ty3"/>
    <property type="match status" value="1"/>
</dbReference>
<dbReference type="SUPFAM" id="SSF56672">
    <property type="entry name" value="DNA/RNA polymerases"/>
    <property type="match status" value="1"/>
</dbReference>
<evidence type="ECO:0000313" key="13">
    <source>
        <dbReference type="Proteomes" id="UP000663828"/>
    </source>
</evidence>
<dbReference type="InterPro" id="IPR041588">
    <property type="entry name" value="Integrase_H2C2"/>
</dbReference>
<name>A0A815Y3B2_ADIRI</name>
<dbReference type="FunFam" id="3.10.10.10:FF:000007">
    <property type="entry name" value="Retrovirus-related Pol polyprotein from transposon 17.6-like Protein"/>
    <property type="match status" value="1"/>
</dbReference>
<proteinExistence type="predicted"/>
<evidence type="ECO:0000256" key="3">
    <source>
        <dbReference type="ARBA" id="ARBA00022679"/>
    </source>
</evidence>
<feature type="non-terminal residue" evidence="12">
    <location>
        <position position="1"/>
    </location>
</feature>
<evidence type="ECO:0000256" key="4">
    <source>
        <dbReference type="ARBA" id="ARBA00022695"/>
    </source>
</evidence>
<evidence type="ECO:0000256" key="1">
    <source>
        <dbReference type="ARBA" id="ARBA00012493"/>
    </source>
</evidence>
<dbReference type="Gene3D" id="3.10.20.370">
    <property type="match status" value="1"/>
</dbReference>
<evidence type="ECO:0000313" key="12">
    <source>
        <dbReference type="EMBL" id="CAF1565540.1"/>
    </source>
</evidence>
<dbReference type="PROSITE" id="PS50994">
    <property type="entry name" value="INTEGRASE"/>
    <property type="match status" value="1"/>
</dbReference>
<dbReference type="GO" id="GO:0004519">
    <property type="term" value="F:endonuclease activity"/>
    <property type="evidence" value="ECO:0007669"/>
    <property type="project" value="UniProtKB-KW"/>
</dbReference>
<dbReference type="GO" id="GO:0003964">
    <property type="term" value="F:RNA-directed DNA polymerase activity"/>
    <property type="evidence" value="ECO:0007669"/>
    <property type="project" value="UniProtKB-KW"/>
</dbReference>
<keyword evidence="2" id="KW-0645">Protease</keyword>
<reference evidence="12" key="1">
    <citation type="submission" date="2021-02" db="EMBL/GenBank/DDBJ databases">
        <authorList>
            <person name="Nowell W R."/>
        </authorList>
    </citation>
    <scope>NUCLEOTIDE SEQUENCE</scope>
</reference>
<evidence type="ECO:0000313" key="11">
    <source>
        <dbReference type="EMBL" id="CAF1466583.1"/>
    </source>
</evidence>
<dbReference type="Proteomes" id="UP000663852">
    <property type="component" value="Unassembled WGS sequence"/>
</dbReference>
<dbReference type="CDD" id="cd00303">
    <property type="entry name" value="retropepsin_like"/>
    <property type="match status" value="1"/>
</dbReference>
<dbReference type="Gene3D" id="3.30.70.270">
    <property type="match status" value="2"/>
</dbReference>
<dbReference type="FunFam" id="3.10.20.370:FF:000001">
    <property type="entry name" value="Retrovirus-related Pol polyprotein from transposon 17.6-like protein"/>
    <property type="match status" value="1"/>
</dbReference>
<feature type="domain" description="Integrase catalytic" evidence="10">
    <location>
        <begin position="1171"/>
        <end position="1334"/>
    </location>
</feature>
<dbReference type="EMBL" id="CAJNOJ010000491">
    <property type="protein sequence ID" value="CAF1466583.1"/>
    <property type="molecule type" value="Genomic_DNA"/>
</dbReference>
<dbReference type="Gene3D" id="3.10.10.10">
    <property type="entry name" value="HIV Type 1 Reverse Transcriptase, subunit A, domain 1"/>
    <property type="match status" value="1"/>
</dbReference>
<gene>
    <name evidence="11" type="ORF">EDS130_LOCUS40502</name>
    <name evidence="12" type="ORF">XAT740_LOCUS44002</name>
</gene>
<dbReference type="CDD" id="cd01647">
    <property type="entry name" value="RT_LTR"/>
    <property type="match status" value="1"/>
</dbReference>
<dbReference type="EMBL" id="CAJNOR010005514">
    <property type="protein sequence ID" value="CAF1565540.1"/>
    <property type="molecule type" value="Genomic_DNA"/>
</dbReference>
<dbReference type="Pfam" id="PF00665">
    <property type="entry name" value="rve"/>
    <property type="match status" value="1"/>
</dbReference>
<evidence type="ECO:0000259" key="10">
    <source>
        <dbReference type="PROSITE" id="PS50994"/>
    </source>
</evidence>
<dbReference type="InterPro" id="IPR050951">
    <property type="entry name" value="Retrovirus_Pol_polyprotein"/>
</dbReference>
<keyword evidence="5" id="KW-0540">Nuclease</keyword>
<keyword evidence="4" id="KW-0548">Nucleotidyltransferase</keyword>
<accession>A0A815Y3B2</accession>
<dbReference type="InterPro" id="IPR036397">
    <property type="entry name" value="RNaseH_sf"/>
</dbReference>
<feature type="domain" description="Reverse transcriptase" evidence="9">
    <location>
        <begin position="622"/>
        <end position="801"/>
    </location>
</feature>
<keyword evidence="3" id="KW-0808">Transferase</keyword>
<evidence type="ECO:0000256" key="8">
    <source>
        <dbReference type="ARBA" id="ARBA00022918"/>
    </source>
</evidence>
<dbReference type="Pfam" id="PF13975">
    <property type="entry name" value="gag-asp_proteas"/>
    <property type="match status" value="1"/>
</dbReference>
<dbReference type="Pfam" id="PF17921">
    <property type="entry name" value="Integrase_H2C2"/>
    <property type="match status" value="1"/>
</dbReference>
<evidence type="ECO:0000256" key="2">
    <source>
        <dbReference type="ARBA" id="ARBA00022670"/>
    </source>
</evidence>
<dbReference type="GO" id="GO:0004190">
    <property type="term" value="F:aspartic-type endopeptidase activity"/>
    <property type="evidence" value="ECO:0007669"/>
    <property type="project" value="InterPro"/>
</dbReference>
<dbReference type="OrthoDB" id="430238at2759"/>
<dbReference type="FunFam" id="3.30.70.270:FF:000020">
    <property type="entry name" value="Transposon Tf2-6 polyprotein-like Protein"/>
    <property type="match status" value="1"/>
</dbReference>
<dbReference type="PROSITE" id="PS50878">
    <property type="entry name" value="RT_POL"/>
    <property type="match status" value="1"/>
</dbReference>
<dbReference type="FunFam" id="3.30.420.10:FF:000032">
    <property type="entry name" value="Retrovirus-related Pol polyprotein from transposon 297-like Protein"/>
    <property type="match status" value="1"/>
</dbReference>
<dbReference type="InterPro" id="IPR000477">
    <property type="entry name" value="RT_dom"/>
</dbReference>
<dbReference type="Gene3D" id="1.10.340.70">
    <property type="match status" value="1"/>
</dbReference>
<dbReference type="InterPro" id="IPR001584">
    <property type="entry name" value="Integrase_cat-core"/>
</dbReference>
<dbReference type="GO" id="GO:0006508">
    <property type="term" value="P:proteolysis"/>
    <property type="evidence" value="ECO:0007669"/>
    <property type="project" value="UniProtKB-KW"/>
</dbReference>
<dbReference type="EC" id="2.7.7.49" evidence="1"/>
<keyword evidence="7" id="KW-0378">Hydrolase</keyword>
<dbReference type="Pfam" id="PF19259">
    <property type="entry name" value="Ty3_capsid"/>
    <property type="match status" value="1"/>
</dbReference>
<sequence>QIIRLVETRNTTDDQAQANLAQYQAQLQANQAKRIMASHLPTQLLLKSIQTIELFKGSDDQDPTIWLQSIDELFDAIKISKADRRLFLPMYFGEDVKKWFRSEHHKEDYDEFKKDFITTFTSSVQQLQIATKLMNRRQGGDESVQAYYFDMLAMCARYNPTMTEDEKILYLVRGLKPSIQQHVILTNPKTCQDLFEHAKRTEAATKMSQPVLPSPPSQVDIDETTAALRQTSINNTHRQVRSNNENKRYSSYTRWNQYGYPHSTYRKPRNQGSELSFKLIRVPQDGSVTRTPPNPSQLIYIPISIDSVDVRAMVDTGSTISAINQDYFHKLNHNYTVYSSTTSCKTANNTQLSTIGRVMLPITINNIQVPISVFIIENLCTELLLGNDFCNLFKARIDSHKRTLSIKTEHQYTKVSFLNPSNKSQVCNIHTLYDIEIPPLSGRVVAAATSAPWPTAVFTPSSKILNKQMIIAPHALVSIDNSQTTITLMNPSPSTQTVKKGTKLGFVSYCSDNSCHYVQPLTVHEHQHISTLATDMNSGKTTAVTHIPNIISHLPQYQQKQILPILQKYESVFDTTAPSLMKTNNVHHRIPIQPHHQPIQSYPYRKSAKETAIINEQVTEMLDSHIIRPSTSPWSSPVVIIKKKDGSPRFCVDYRRLNLITERDVYPLPRIDDILDKLAGSRYFTTFDLKAGYWQIPIAEEDKKKTAFITTDGLYEFNVLPFGLSNAPATFQRTINSVLGSLRWDITLVYLDDIIVYSPSFDQHLQHLDQVLCALHKANVKLNSKKCSLARKQLDYLGFRITQDGIKPTTANVKKTIDFPVPTTAKAAYSFVQMAQFYRRFIKDFASIAAPLNRFKIKNTKFLWTIECQRSFDLLKQKLSQYPLLAFFDGQSPLKLKINTDASNAGIGGVLHQVTVDGHLQPIQYLSRSLSKQEQKYSVIEKECLAMVWCISKLRPYLYGRDFTLITDHHPLCWLNKQSSKNGRLDRWSLQLQEYTFNIKYTSGSSNCVADCLSRYPTETPDNLVDEQQQQLMHGQPDPKIMAILPTFDSSKIKDEQRQDTCIHNLYEKVLLGKYKQSYSVANDVLCKIIHRPGNITLTVPYIPQSMIDPLLAAYHDNPTAGHLGITKTWHKIRDRYFWPGMYNQIKKYILSCTQCNHFKTSRTKAVGKLQPIEPPNGVLDMMGLDFVGPIPSSSSGNKYILVCTDYLSRYAITQATKNCTAETAAKFLVEQVILRFGVPRQLLTDRGSHFMSHVFEAIASRCGINHITTTTYHPQCNGLTERFNSTLVDSIGTYVNQQQSDWDCYLPFVTFAYNTAKQATIQMEPFKLMYGRDAILPFDVNSSISNLPVAGDYYNQLIRFLQQAKSTAWYRIKQQQDIYKRTYDTGRKDLSPLQPNQLVFLKQMMPKHLKKFSPKYYGPFAVIRQIGRLNYLVKHVNDGHVEKVHVSRIRLIN</sequence>
<evidence type="ECO:0000259" key="9">
    <source>
        <dbReference type="PROSITE" id="PS50878"/>
    </source>
</evidence>
<dbReference type="InterPro" id="IPR041373">
    <property type="entry name" value="RT_RNaseH"/>
</dbReference>
<evidence type="ECO:0000256" key="5">
    <source>
        <dbReference type="ARBA" id="ARBA00022722"/>
    </source>
</evidence>
<dbReference type="InterPro" id="IPR045358">
    <property type="entry name" value="Ty3_capsid"/>
</dbReference>
<keyword evidence="8" id="KW-0695">RNA-directed DNA polymerase</keyword>
<protein>
    <recommendedName>
        <fullName evidence="1">RNA-directed DNA polymerase</fullName>
        <ecNumber evidence="1">2.7.7.49</ecNumber>
    </recommendedName>
</protein>
<dbReference type="Proteomes" id="UP000663828">
    <property type="component" value="Unassembled WGS sequence"/>
</dbReference>
<dbReference type="InterPro" id="IPR043128">
    <property type="entry name" value="Rev_trsase/Diguanyl_cyclase"/>
</dbReference>
<dbReference type="Gene3D" id="2.40.70.10">
    <property type="entry name" value="Acid Proteases"/>
    <property type="match status" value="1"/>
</dbReference>
<dbReference type="InterPro" id="IPR043502">
    <property type="entry name" value="DNA/RNA_pol_sf"/>
</dbReference>
<organism evidence="12 13">
    <name type="scientific">Adineta ricciae</name>
    <name type="common">Rotifer</name>
    <dbReference type="NCBI Taxonomy" id="249248"/>
    <lineage>
        <taxon>Eukaryota</taxon>
        <taxon>Metazoa</taxon>
        <taxon>Spiralia</taxon>
        <taxon>Gnathifera</taxon>
        <taxon>Rotifera</taxon>
        <taxon>Eurotatoria</taxon>
        <taxon>Bdelloidea</taxon>
        <taxon>Adinetida</taxon>
        <taxon>Adinetidae</taxon>
        <taxon>Adineta</taxon>
    </lineage>
</organism>
<dbReference type="PANTHER" id="PTHR37984:SF5">
    <property type="entry name" value="PROTEIN NYNRIN-LIKE"/>
    <property type="match status" value="1"/>
</dbReference>
<dbReference type="Gene3D" id="3.30.420.10">
    <property type="entry name" value="Ribonuclease H-like superfamily/Ribonuclease H"/>
    <property type="match status" value="1"/>
</dbReference>
<keyword evidence="6" id="KW-0255">Endonuclease</keyword>
<dbReference type="GO" id="GO:0015074">
    <property type="term" value="P:DNA integration"/>
    <property type="evidence" value="ECO:0007669"/>
    <property type="project" value="InterPro"/>
</dbReference>